<accession>A0A914RIA9</accession>
<dbReference type="Proteomes" id="UP000887564">
    <property type="component" value="Unplaced"/>
</dbReference>
<keyword evidence="1" id="KW-1185">Reference proteome</keyword>
<evidence type="ECO:0000313" key="1">
    <source>
        <dbReference type="Proteomes" id="UP000887564"/>
    </source>
</evidence>
<dbReference type="WBParaSite" id="PEQ_0000452201-mRNA-1">
    <property type="protein sequence ID" value="PEQ_0000452201-mRNA-1"/>
    <property type="gene ID" value="PEQ_0000452201"/>
</dbReference>
<sequence>MVAVASLKEAFAEILSTRVLPVIINVQWIKLEGIGVQHVDFESAIKCI</sequence>
<proteinExistence type="predicted"/>
<reference evidence="2" key="1">
    <citation type="submission" date="2022-11" db="UniProtKB">
        <authorList>
            <consortium name="WormBaseParasite"/>
        </authorList>
    </citation>
    <scope>IDENTIFICATION</scope>
</reference>
<protein>
    <submittedName>
        <fullName evidence="2">Uncharacterized protein</fullName>
    </submittedName>
</protein>
<name>A0A914RIA9_PAREQ</name>
<organism evidence="1 2">
    <name type="scientific">Parascaris equorum</name>
    <name type="common">Equine roundworm</name>
    <dbReference type="NCBI Taxonomy" id="6256"/>
    <lineage>
        <taxon>Eukaryota</taxon>
        <taxon>Metazoa</taxon>
        <taxon>Ecdysozoa</taxon>
        <taxon>Nematoda</taxon>
        <taxon>Chromadorea</taxon>
        <taxon>Rhabditida</taxon>
        <taxon>Spirurina</taxon>
        <taxon>Ascaridomorpha</taxon>
        <taxon>Ascaridoidea</taxon>
        <taxon>Ascarididae</taxon>
        <taxon>Parascaris</taxon>
    </lineage>
</organism>
<evidence type="ECO:0000313" key="2">
    <source>
        <dbReference type="WBParaSite" id="PEQ_0000452201-mRNA-1"/>
    </source>
</evidence>
<dbReference type="AlphaFoldDB" id="A0A914RIA9"/>